<comment type="caution">
    <text evidence="2">The sequence shown here is derived from an EMBL/GenBank/DDBJ whole genome shotgun (WGS) entry which is preliminary data.</text>
</comment>
<evidence type="ECO:0000313" key="3">
    <source>
        <dbReference type="Proteomes" id="UP000639396"/>
    </source>
</evidence>
<proteinExistence type="predicted"/>
<sequence length="229" mass="25919">MGKKKKKKTNTPGVKQMNRGERLASAASSWLETYNGKRRIRGYRKHFGVDAGTAIAELSQLGVLLTGEEIQKARQGERAAANAKQARKKKRLQRQKEQQEVDTWSDGTFAYIAGYTDWGFPYGITWEEMERIADQVSLDRTVSPRSHRNHRRQSTADEAEWPLVQAREAEEVPFDLEECMKYYADVEVPFEIGQTARIAPPIEGAFCEMADTTPDGLGFDPNFAQNGEE</sequence>
<feature type="region of interest" description="Disordered" evidence="1">
    <location>
        <begin position="1"/>
        <end position="22"/>
    </location>
</feature>
<dbReference type="RefSeq" id="WP_190930252.1">
    <property type="nucleotide sequence ID" value="NZ_JACXJA010000031.1"/>
</dbReference>
<keyword evidence="3" id="KW-1185">Reference proteome</keyword>
<gene>
    <name evidence="2" type="ORF">IDH45_21795</name>
</gene>
<protein>
    <submittedName>
        <fullName evidence="2">Uncharacterized protein</fullName>
    </submittedName>
</protein>
<evidence type="ECO:0000313" key="2">
    <source>
        <dbReference type="EMBL" id="MBD2864627.1"/>
    </source>
</evidence>
<dbReference type="EMBL" id="JACXJA010000031">
    <property type="protein sequence ID" value="MBD2864627.1"/>
    <property type="molecule type" value="Genomic_DNA"/>
</dbReference>
<accession>A0A927CD46</accession>
<reference evidence="2" key="1">
    <citation type="submission" date="2020-09" db="EMBL/GenBank/DDBJ databases">
        <title>A novel bacterium of genus Paenibacillus, isolated from South China Sea.</title>
        <authorList>
            <person name="Huang H."/>
            <person name="Mo K."/>
            <person name="Hu Y."/>
        </authorList>
    </citation>
    <scope>NUCLEOTIDE SEQUENCE</scope>
    <source>
        <strain evidence="2">IB182363</strain>
    </source>
</reference>
<organism evidence="2 3">
    <name type="scientific">Paenibacillus oceani</name>
    <dbReference type="NCBI Taxonomy" id="2772510"/>
    <lineage>
        <taxon>Bacteria</taxon>
        <taxon>Bacillati</taxon>
        <taxon>Bacillota</taxon>
        <taxon>Bacilli</taxon>
        <taxon>Bacillales</taxon>
        <taxon>Paenibacillaceae</taxon>
        <taxon>Paenibacillus</taxon>
    </lineage>
</organism>
<name>A0A927CD46_9BACL</name>
<dbReference type="AlphaFoldDB" id="A0A927CD46"/>
<dbReference type="Proteomes" id="UP000639396">
    <property type="component" value="Unassembled WGS sequence"/>
</dbReference>
<evidence type="ECO:0000256" key="1">
    <source>
        <dbReference type="SAM" id="MobiDB-lite"/>
    </source>
</evidence>
<feature type="region of interest" description="Disordered" evidence="1">
    <location>
        <begin position="78"/>
        <end position="99"/>
    </location>
</feature>